<accession>A0A9W6U597</accession>
<evidence type="ECO:0000256" key="1">
    <source>
        <dbReference type="SAM" id="MobiDB-lite"/>
    </source>
</evidence>
<gene>
    <name evidence="2" type="ORF">Pfra01_000489500</name>
</gene>
<dbReference type="Proteomes" id="UP001165121">
    <property type="component" value="Unassembled WGS sequence"/>
</dbReference>
<dbReference type="OrthoDB" id="103388at2759"/>
<feature type="compositionally biased region" description="Basic and acidic residues" evidence="1">
    <location>
        <begin position="274"/>
        <end position="284"/>
    </location>
</feature>
<dbReference type="AlphaFoldDB" id="A0A9W6U597"/>
<feature type="region of interest" description="Disordered" evidence="1">
    <location>
        <begin position="23"/>
        <end position="62"/>
    </location>
</feature>
<sequence>MDAFVDSLFAPDMRSAVAFPPLRNKRLERAVPSPPGSASGAVPPPPNSLLGGGIAPGVQPLSFQPPSDDSPLFVRLHEDAVLSAMLSDQDFPDLPKDAPRPALLEPLALPLKDAFGDAPYAPRGSVHAAGLGLDGNVMPVFPVAGAPAYLGGGYAAYAPMSPAAWLDGAGSFQRVHAAKQVAGVAALAPVLPQHQPSPGAVDMFSPQHADLWISTLRGPEAEERDAETAVERPPFSLTISPPASLTNKALKELIVSADFATPPLAARPKRPRAVKAEPGVEPRAKMARTTSASPVTGARPTEGARGASTLGPAAATGARKVEASAGLTAEVSAASSLAARAASSAKDAATSTAAFASASTARARRRTAATVSASPTEAASAVSSRTARERFGAGCCARSTRRRRRQARVCSWQFLCSIRVTGRPGVMANALRDWGYTPVQARCVNLPAQGRRRWVFEDAVLTKATGINSYDCVAGSMHSLVADLHFAPS</sequence>
<comment type="caution">
    <text evidence="2">The sequence shown here is derived from an EMBL/GenBank/DDBJ whole genome shotgun (WGS) entry which is preliminary data.</text>
</comment>
<keyword evidence="3" id="KW-1185">Reference proteome</keyword>
<reference evidence="2" key="1">
    <citation type="submission" date="2023-04" db="EMBL/GenBank/DDBJ databases">
        <title>Phytophthora fragariaefolia NBRC 109709.</title>
        <authorList>
            <person name="Ichikawa N."/>
            <person name="Sato H."/>
            <person name="Tonouchi N."/>
        </authorList>
    </citation>
    <scope>NUCLEOTIDE SEQUENCE</scope>
    <source>
        <strain evidence="2">NBRC 109709</strain>
    </source>
</reference>
<dbReference type="EMBL" id="BSXT01000391">
    <property type="protein sequence ID" value="GMF26249.1"/>
    <property type="molecule type" value="Genomic_DNA"/>
</dbReference>
<protein>
    <submittedName>
        <fullName evidence="2">Unnamed protein product</fullName>
    </submittedName>
</protein>
<proteinExistence type="predicted"/>
<organism evidence="2 3">
    <name type="scientific">Phytophthora fragariaefolia</name>
    <dbReference type="NCBI Taxonomy" id="1490495"/>
    <lineage>
        <taxon>Eukaryota</taxon>
        <taxon>Sar</taxon>
        <taxon>Stramenopiles</taxon>
        <taxon>Oomycota</taxon>
        <taxon>Peronosporomycetes</taxon>
        <taxon>Peronosporales</taxon>
        <taxon>Peronosporaceae</taxon>
        <taxon>Phytophthora</taxon>
    </lineage>
</organism>
<name>A0A9W6U597_9STRA</name>
<evidence type="ECO:0000313" key="3">
    <source>
        <dbReference type="Proteomes" id="UP001165121"/>
    </source>
</evidence>
<evidence type="ECO:0000313" key="2">
    <source>
        <dbReference type="EMBL" id="GMF26249.1"/>
    </source>
</evidence>
<feature type="region of interest" description="Disordered" evidence="1">
    <location>
        <begin position="266"/>
        <end position="313"/>
    </location>
</feature>